<dbReference type="AlphaFoldDB" id="A0A5C4RZS0"/>
<dbReference type="Pfam" id="PF00485">
    <property type="entry name" value="PRK"/>
    <property type="match status" value="1"/>
</dbReference>
<dbReference type="SUPFAM" id="SSF52540">
    <property type="entry name" value="P-loop containing nucleoside triphosphate hydrolases"/>
    <property type="match status" value="1"/>
</dbReference>
<organism evidence="2 3">
    <name type="scientific">Prosthecochloris vibrioformis</name>
    <name type="common">Chlorobium vibrioforme</name>
    <dbReference type="NCBI Taxonomy" id="1098"/>
    <lineage>
        <taxon>Bacteria</taxon>
        <taxon>Pseudomonadati</taxon>
        <taxon>Chlorobiota</taxon>
        <taxon>Chlorobiia</taxon>
        <taxon>Chlorobiales</taxon>
        <taxon>Chlorobiaceae</taxon>
        <taxon>Prosthecochloris</taxon>
    </lineage>
</organism>
<keyword evidence="3" id="KW-1185">Reference proteome</keyword>
<dbReference type="EMBL" id="VDCI01000005">
    <property type="protein sequence ID" value="TNJ36495.1"/>
    <property type="molecule type" value="Genomic_DNA"/>
</dbReference>
<sequence>MLGDILLITDKHRKAAGVIARRVLDEKKTMEMSYPGYRFIVAISGESGAGKSELSHSLAMELKREGLRVKVLHTDNYYKVEPLRRRAHRELSNFQHIGPEEYDRELLAKNIDDFRYGRKAEMPCIDIITEQVDALITDFSKIDLLIIDGLYAIATEGIDLGVYIDITYKQSKRKQLQRGKERADEHRWKVLEQEHLSARRLKHFARTVVDRRYNVQFHD</sequence>
<evidence type="ECO:0000313" key="2">
    <source>
        <dbReference type="EMBL" id="TNJ36495.1"/>
    </source>
</evidence>
<reference evidence="2 3" key="1">
    <citation type="submission" date="2019-05" db="EMBL/GenBank/DDBJ databases">
        <title>Draft Whole-Genome sequence of the green sulfur bacterium Prosthecochloris vibrioformis DSM 260.</title>
        <authorList>
            <person name="Meyer T.E."/>
            <person name="Kyndt J.A."/>
        </authorList>
    </citation>
    <scope>NUCLEOTIDE SEQUENCE [LARGE SCALE GENOMIC DNA]</scope>
    <source>
        <strain evidence="2 3">DSM 260</strain>
    </source>
</reference>
<dbReference type="InterPro" id="IPR027417">
    <property type="entry name" value="P-loop_NTPase"/>
</dbReference>
<protein>
    <submittedName>
        <fullName evidence="2">Uridine kinase</fullName>
    </submittedName>
</protein>
<gene>
    <name evidence="2" type="ORF">FGF68_07135</name>
</gene>
<dbReference type="RefSeq" id="WP_068865999.1">
    <property type="nucleotide sequence ID" value="NZ_VDCI01000005.1"/>
</dbReference>
<evidence type="ECO:0000313" key="3">
    <source>
        <dbReference type="Proteomes" id="UP000309544"/>
    </source>
</evidence>
<name>A0A5C4RZS0_PROVB</name>
<keyword evidence="2" id="KW-0418">Kinase</keyword>
<dbReference type="Proteomes" id="UP000309544">
    <property type="component" value="Unassembled WGS sequence"/>
</dbReference>
<dbReference type="Gene3D" id="3.40.50.300">
    <property type="entry name" value="P-loop containing nucleotide triphosphate hydrolases"/>
    <property type="match status" value="1"/>
</dbReference>
<dbReference type="GO" id="GO:0016301">
    <property type="term" value="F:kinase activity"/>
    <property type="evidence" value="ECO:0007669"/>
    <property type="project" value="UniProtKB-KW"/>
</dbReference>
<evidence type="ECO:0000259" key="1">
    <source>
        <dbReference type="Pfam" id="PF00485"/>
    </source>
</evidence>
<keyword evidence="2" id="KW-0808">Transferase</keyword>
<feature type="domain" description="Phosphoribulokinase/uridine kinase" evidence="1">
    <location>
        <begin position="40"/>
        <end position="181"/>
    </location>
</feature>
<comment type="caution">
    <text evidence="2">The sequence shown here is derived from an EMBL/GenBank/DDBJ whole genome shotgun (WGS) entry which is preliminary data.</text>
</comment>
<accession>A0A5C4RZS0</accession>
<dbReference type="GO" id="GO:0005524">
    <property type="term" value="F:ATP binding"/>
    <property type="evidence" value="ECO:0007669"/>
    <property type="project" value="InterPro"/>
</dbReference>
<proteinExistence type="predicted"/>
<dbReference type="InterPro" id="IPR006083">
    <property type="entry name" value="PRK/URK"/>
</dbReference>